<dbReference type="Pfam" id="PF00563">
    <property type="entry name" value="EAL"/>
    <property type="match status" value="1"/>
</dbReference>
<dbReference type="InterPro" id="IPR035919">
    <property type="entry name" value="EAL_sf"/>
</dbReference>
<evidence type="ECO:0000313" key="3">
    <source>
        <dbReference type="EMBL" id="MBP2033307.1"/>
    </source>
</evidence>
<evidence type="ECO:0000313" key="4">
    <source>
        <dbReference type="Proteomes" id="UP001519307"/>
    </source>
</evidence>
<feature type="domain" description="EAL" evidence="1">
    <location>
        <begin position="306"/>
        <end position="558"/>
    </location>
</feature>
<dbReference type="InterPro" id="IPR035965">
    <property type="entry name" value="PAS-like_dom_sf"/>
</dbReference>
<dbReference type="InterPro" id="IPR001633">
    <property type="entry name" value="EAL_dom"/>
</dbReference>
<name>A0ABS4KTF2_9CLOT</name>
<protein>
    <submittedName>
        <fullName evidence="3">Diguanylate cyclase (GGDEF)-like protein</fullName>
    </submittedName>
</protein>
<reference evidence="3 4" key="1">
    <citation type="submission" date="2021-03" db="EMBL/GenBank/DDBJ databases">
        <title>Genomic Encyclopedia of Type Strains, Phase IV (KMG-IV): sequencing the most valuable type-strain genomes for metagenomic binning, comparative biology and taxonomic classification.</title>
        <authorList>
            <person name="Goeker M."/>
        </authorList>
    </citation>
    <scope>NUCLEOTIDE SEQUENCE [LARGE SCALE GENOMIC DNA]</scope>
    <source>
        <strain evidence="3 4">DSM 28783</strain>
    </source>
</reference>
<keyword evidence="4" id="KW-1185">Reference proteome</keyword>
<dbReference type="InterPro" id="IPR043128">
    <property type="entry name" value="Rev_trsase/Diguanyl_cyclase"/>
</dbReference>
<dbReference type="SMART" id="SM00052">
    <property type="entry name" value="EAL"/>
    <property type="match status" value="1"/>
</dbReference>
<dbReference type="PROSITE" id="PS50883">
    <property type="entry name" value="EAL"/>
    <property type="match status" value="1"/>
</dbReference>
<dbReference type="CDD" id="cd01949">
    <property type="entry name" value="GGDEF"/>
    <property type="match status" value="1"/>
</dbReference>
<dbReference type="NCBIfam" id="TIGR00254">
    <property type="entry name" value="GGDEF"/>
    <property type="match status" value="1"/>
</dbReference>
<evidence type="ECO:0000259" key="1">
    <source>
        <dbReference type="PROSITE" id="PS50883"/>
    </source>
</evidence>
<organism evidence="3 4">
    <name type="scientific">Clostridium algifaecis</name>
    <dbReference type="NCBI Taxonomy" id="1472040"/>
    <lineage>
        <taxon>Bacteria</taxon>
        <taxon>Bacillati</taxon>
        <taxon>Bacillota</taxon>
        <taxon>Clostridia</taxon>
        <taxon>Eubacteriales</taxon>
        <taxon>Clostridiaceae</taxon>
        <taxon>Clostridium</taxon>
    </lineage>
</organism>
<sequence>MNKSKIVKINEVYNRGISGGEIGIWEWNIEENYVFLSENCYRFIEYTNEKFNDFYECIDKFVLMEDRDRAIEELKLFTISNLDLYTSEVRILTKEGKEKWVLIKGKYSKNKKIISGSITDLSIKKQLENEIETVIYYDLITGLPNRNVFIEKLKKIIEKCKNEKSKSAVICVDIDNFNLINDTFGYEYGDVLLRIFSQVLSSLKNNINVFRISGNKFILILNQISNYCEIEEVCNKILSYCDKPFELIDAQVYISVSIGVACIPEDSLNESDIYRYVDLAMQQSKIKGNKMITFFDKSMYNKYLRKITIEQELRNAIKNEELYIVYQPQVDMTKHKIIGFEALLRWKNRKLGNISPAEFIPIAEQSGVIVEIGKWVINSACDKILELSKANYQLESVSVNISPVQLRNMDFLNTLENIIDKKNISPSMLEIEITEGTIIDLKKNNIDIFNKIIEKGFKIAIDDFGTGYSSLNYLTIVPFNTLKIDKSFIDGIEKGKNMAVISCILNLSKALNYKVIAEGVETELQMNKLLEIGSSIIQGYYFSKPIDEREIENLLGEF</sequence>
<dbReference type="PROSITE" id="PS50887">
    <property type="entry name" value="GGDEF"/>
    <property type="match status" value="1"/>
</dbReference>
<dbReference type="InterPro" id="IPR013655">
    <property type="entry name" value="PAS_fold_3"/>
</dbReference>
<comment type="caution">
    <text evidence="3">The sequence shown here is derived from an EMBL/GenBank/DDBJ whole genome shotgun (WGS) entry which is preliminary data.</text>
</comment>
<evidence type="ECO:0000259" key="2">
    <source>
        <dbReference type="PROSITE" id="PS50887"/>
    </source>
</evidence>
<dbReference type="InterPro" id="IPR052155">
    <property type="entry name" value="Biofilm_reg_signaling"/>
</dbReference>
<dbReference type="SUPFAM" id="SSF141868">
    <property type="entry name" value="EAL domain-like"/>
    <property type="match status" value="1"/>
</dbReference>
<dbReference type="Gene3D" id="3.30.70.270">
    <property type="match status" value="1"/>
</dbReference>
<dbReference type="PANTHER" id="PTHR44757:SF2">
    <property type="entry name" value="BIOFILM ARCHITECTURE MAINTENANCE PROTEIN MBAA"/>
    <property type="match status" value="1"/>
</dbReference>
<dbReference type="SUPFAM" id="SSF55785">
    <property type="entry name" value="PYP-like sensor domain (PAS domain)"/>
    <property type="match status" value="1"/>
</dbReference>
<dbReference type="SUPFAM" id="SSF55073">
    <property type="entry name" value="Nucleotide cyclase"/>
    <property type="match status" value="1"/>
</dbReference>
<dbReference type="EMBL" id="JAGGLM010000013">
    <property type="protein sequence ID" value="MBP2033307.1"/>
    <property type="molecule type" value="Genomic_DNA"/>
</dbReference>
<dbReference type="PANTHER" id="PTHR44757">
    <property type="entry name" value="DIGUANYLATE CYCLASE DGCP"/>
    <property type="match status" value="1"/>
</dbReference>
<gene>
    <name evidence="3" type="ORF">J2Z42_002010</name>
</gene>
<dbReference type="Proteomes" id="UP001519307">
    <property type="component" value="Unassembled WGS sequence"/>
</dbReference>
<dbReference type="Gene3D" id="3.20.20.450">
    <property type="entry name" value="EAL domain"/>
    <property type="match status" value="1"/>
</dbReference>
<dbReference type="InterPro" id="IPR029787">
    <property type="entry name" value="Nucleotide_cyclase"/>
</dbReference>
<accession>A0ABS4KTF2</accession>
<dbReference type="Pfam" id="PF00990">
    <property type="entry name" value="GGDEF"/>
    <property type="match status" value="1"/>
</dbReference>
<dbReference type="Gene3D" id="3.30.450.20">
    <property type="entry name" value="PAS domain"/>
    <property type="match status" value="1"/>
</dbReference>
<dbReference type="CDD" id="cd01948">
    <property type="entry name" value="EAL"/>
    <property type="match status" value="1"/>
</dbReference>
<dbReference type="Pfam" id="PF08447">
    <property type="entry name" value="PAS_3"/>
    <property type="match status" value="1"/>
</dbReference>
<proteinExistence type="predicted"/>
<dbReference type="SMART" id="SM00267">
    <property type="entry name" value="GGDEF"/>
    <property type="match status" value="1"/>
</dbReference>
<dbReference type="InterPro" id="IPR000160">
    <property type="entry name" value="GGDEF_dom"/>
</dbReference>
<feature type="domain" description="GGDEF" evidence="2">
    <location>
        <begin position="165"/>
        <end position="297"/>
    </location>
</feature>
<dbReference type="RefSeq" id="WP_209702456.1">
    <property type="nucleotide sequence ID" value="NZ_JAGGLM010000013.1"/>
</dbReference>